<keyword evidence="3" id="KW-0812">Transmembrane</keyword>
<dbReference type="GO" id="GO:0030036">
    <property type="term" value="P:actin cytoskeleton organization"/>
    <property type="evidence" value="ECO:0007669"/>
    <property type="project" value="InterPro"/>
</dbReference>
<dbReference type="Ensembl" id="ENSOKIT00005030158.1">
    <property type="protein sequence ID" value="ENSOKIP00005028495.1"/>
    <property type="gene ID" value="ENSOKIG00005012306.1"/>
</dbReference>
<dbReference type="Pfam" id="PF02181">
    <property type="entry name" value="FH2"/>
    <property type="match status" value="1"/>
</dbReference>
<dbReference type="SMART" id="SM01139">
    <property type="entry name" value="Drf_FH3"/>
    <property type="match status" value="1"/>
</dbReference>
<feature type="transmembrane region" description="Helical" evidence="3">
    <location>
        <begin position="1221"/>
        <end position="1239"/>
    </location>
</feature>
<dbReference type="SMART" id="SM01140">
    <property type="entry name" value="Drf_GBD"/>
    <property type="match status" value="1"/>
</dbReference>
<dbReference type="InterPro" id="IPR014768">
    <property type="entry name" value="GBD/FH3_dom"/>
</dbReference>
<dbReference type="PROSITE" id="PS51444">
    <property type="entry name" value="FH2"/>
    <property type="match status" value="1"/>
</dbReference>
<dbReference type="GO" id="GO:0003779">
    <property type="term" value="F:actin binding"/>
    <property type="evidence" value="ECO:0007669"/>
    <property type="project" value="InterPro"/>
</dbReference>
<feature type="region of interest" description="Disordered" evidence="2">
    <location>
        <begin position="1169"/>
        <end position="1189"/>
    </location>
</feature>
<proteinExistence type="predicted"/>
<feature type="compositionally biased region" description="Pro residues" evidence="2">
    <location>
        <begin position="388"/>
        <end position="407"/>
    </location>
</feature>
<dbReference type="InterPro" id="IPR010472">
    <property type="entry name" value="FH3_dom"/>
</dbReference>
<dbReference type="GO" id="GO:0031267">
    <property type="term" value="F:small GTPase binding"/>
    <property type="evidence" value="ECO:0007669"/>
    <property type="project" value="InterPro"/>
</dbReference>
<dbReference type="GeneTree" id="ENSGT00940000155691"/>
<feature type="compositionally biased region" description="Polar residues" evidence="2">
    <location>
        <begin position="990"/>
        <end position="1003"/>
    </location>
</feature>
<feature type="compositionally biased region" description="Pro residues" evidence="2">
    <location>
        <begin position="354"/>
        <end position="366"/>
    </location>
</feature>
<dbReference type="AlphaFoldDB" id="A0A8C7FIG7"/>
<dbReference type="PANTHER" id="PTHR46345:SF5">
    <property type="entry name" value="INVERTED FORMIN-2"/>
    <property type="match status" value="1"/>
</dbReference>
<dbReference type="SUPFAM" id="SSF48371">
    <property type="entry name" value="ARM repeat"/>
    <property type="match status" value="1"/>
</dbReference>
<evidence type="ECO:0000259" key="4">
    <source>
        <dbReference type="PROSITE" id="PS51232"/>
    </source>
</evidence>
<feature type="coiled-coil region" evidence="1">
    <location>
        <begin position="701"/>
        <end position="732"/>
    </location>
</feature>
<feature type="compositionally biased region" description="Basic and acidic residues" evidence="2">
    <location>
        <begin position="813"/>
        <end position="823"/>
    </location>
</feature>
<dbReference type="Proteomes" id="UP000694557">
    <property type="component" value="Unassembled WGS sequence"/>
</dbReference>
<feature type="region of interest" description="Disordered" evidence="2">
    <location>
        <begin position="954"/>
        <end position="1018"/>
    </location>
</feature>
<accession>A0A8C7FIG7</accession>
<dbReference type="SUPFAM" id="SSF101447">
    <property type="entry name" value="Formin homology 2 domain (FH2 domain)"/>
    <property type="match status" value="1"/>
</dbReference>
<dbReference type="SMART" id="SM00498">
    <property type="entry name" value="FH2"/>
    <property type="match status" value="1"/>
</dbReference>
<dbReference type="Gene3D" id="1.25.10.10">
    <property type="entry name" value="Leucine-rich Repeat Variant"/>
    <property type="match status" value="1"/>
</dbReference>
<gene>
    <name evidence="6" type="primary">INF2</name>
</gene>
<feature type="region of interest" description="Disordered" evidence="2">
    <location>
        <begin position="796"/>
        <end position="832"/>
    </location>
</feature>
<dbReference type="Pfam" id="PF06367">
    <property type="entry name" value="Drf_FH3"/>
    <property type="match status" value="1"/>
</dbReference>
<dbReference type="PANTHER" id="PTHR46345">
    <property type="entry name" value="INVERTED FORMIN-2"/>
    <property type="match status" value="1"/>
</dbReference>
<organism evidence="6 7">
    <name type="scientific">Oncorhynchus kisutch</name>
    <name type="common">Coho salmon</name>
    <name type="synonym">Salmo kisutch</name>
    <dbReference type="NCBI Taxonomy" id="8019"/>
    <lineage>
        <taxon>Eukaryota</taxon>
        <taxon>Metazoa</taxon>
        <taxon>Chordata</taxon>
        <taxon>Craniata</taxon>
        <taxon>Vertebrata</taxon>
        <taxon>Euteleostomi</taxon>
        <taxon>Actinopterygii</taxon>
        <taxon>Neopterygii</taxon>
        <taxon>Teleostei</taxon>
        <taxon>Protacanthopterygii</taxon>
        <taxon>Salmoniformes</taxon>
        <taxon>Salmonidae</taxon>
        <taxon>Salmoninae</taxon>
        <taxon>Oncorhynchus</taxon>
    </lineage>
</organism>
<evidence type="ECO:0000313" key="7">
    <source>
        <dbReference type="Proteomes" id="UP000694557"/>
    </source>
</evidence>
<evidence type="ECO:0000256" key="3">
    <source>
        <dbReference type="SAM" id="Phobius"/>
    </source>
</evidence>
<dbReference type="InterPro" id="IPR011989">
    <property type="entry name" value="ARM-like"/>
</dbReference>
<keyword evidence="1" id="KW-0175">Coiled coil</keyword>
<evidence type="ECO:0000256" key="1">
    <source>
        <dbReference type="SAM" id="Coils"/>
    </source>
</evidence>
<dbReference type="InterPro" id="IPR016024">
    <property type="entry name" value="ARM-type_fold"/>
</dbReference>
<reference evidence="6" key="1">
    <citation type="submission" date="2025-08" db="UniProtKB">
        <authorList>
            <consortium name="Ensembl"/>
        </authorList>
    </citation>
    <scope>IDENTIFICATION</scope>
</reference>
<dbReference type="Gene3D" id="1.20.58.2220">
    <property type="entry name" value="Formin, FH2 domain"/>
    <property type="match status" value="1"/>
</dbReference>
<sequence>MSVKSDGKRKWATVRGHLGSSQDSDTQLEANLESADPELCILMLQVPSVVNYSGLKRRLEGSEESWMVQFLELSGLDLLLEALDSLSGRGCSRIADALLQLTCVSCVRAVMNSSSGINFIVENEGYIRKLSQALDTSNTMVKKQVFELLAALSMFSSDGYRLAMDALDHYKGVKTQQYRFSVIMNELQATNNVPYMVTLLSVINAIIFGTDDLQQRDKMRKEFIGLQLLDILPKLRDEEDEDLIIQCEAFEEAMVEDEEELLRVYGGIDMSSHQEVFTTLFNKVSTAVSSPMDSCETIMQRLVFSKRKTAGVHAVDGLPPKKIDKAVQTDKVENDQERLTKYPTTSQVSSVPPASHPSLPPPPAPTLPHTGGGVPPPPPPLPGMGVPPGCPPPPLPAMSGMPPPPPPPPPGMGEMGVAQRSQSLGCACSASSKAGRCPTLRMKKLNWQKLRAVTDGHSMWTSAQKDAPREPNYSSIEQLFCLPVTEHKDKGAAAPVKKEPKEISFIDVKKNLNLNIFLKQFKCSHDEFVSLIQNGDRTKFDVEVLKQLVKLLPEKHEVENLKSFQGEKDKLANVDRFYISILAVPCYQLRIDCMLLCEETASVLDMLKPKAEVVESACHTLMPSFCRLILDVGNFLNYGCHTGNAEGFKISSLLMLTETKANKSRITLLHHILEEVELNHPELLYLPDDIEICEKAAGINLDSIQAEASALVNRLKEASKKVSNSVDDVKQQFTEKNLEACRDLEDSFLEIVRKKGDLALYLCEDVNNLSLEELFGTIKTFRGLFIKALKENKTRKEQAVKVEKRKKQLEEEESKRQKGENGKIIRKGPSPQDDGCIIDHLLADIRKGFHLRKMRPRCEMESPPSSEMNRKMGQPGKDKMPLTPSRLQLHSYSPALNHKQALPLHLCASVCDFVQPLQLPITLTCSSYLSSCINRTAFSTAGSSVKPVIEEAKASVSEASSTPSQTQPQAEERAPREGMNKCPSKPQDKTAFSSLPTTNSPTQEIPGMGVLNNTPSISTFTDADLPEINLMVTEDLMPECPQSNGESHLNGARTLPVTDMDMMIESNGESNLIGKNIGQDEVGGKSSIMMVKTLGQDEAGDDMMVKMVAQDEGITNGHPDTNGSTDTNGNIDTNGNVPMVSAAESGPAYDVPDGVHSEDLLSSVSKAMPASASETLKPEDKKQQKLFRRNKKKSNEGNVFIHSNKDHVWNCGLLKCLRVQFFWYMVLLHFTLHVHFVLLL</sequence>
<feature type="domain" description="FH2" evidence="5">
    <location>
        <begin position="432"/>
        <end position="811"/>
    </location>
</feature>
<feature type="domain" description="GBD/FH3" evidence="4">
    <location>
        <begin position="1"/>
        <end position="334"/>
    </location>
</feature>
<keyword evidence="7" id="KW-1185">Reference proteome</keyword>
<feature type="compositionally biased region" description="Basic and acidic residues" evidence="2">
    <location>
        <begin position="970"/>
        <end position="979"/>
    </location>
</feature>
<evidence type="ECO:0000259" key="5">
    <source>
        <dbReference type="PROSITE" id="PS51444"/>
    </source>
</evidence>
<reference evidence="6" key="2">
    <citation type="submission" date="2025-09" db="UniProtKB">
        <authorList>
            <consortium name="Ensembl"/>
        </authorList>
    </citation>
    <scope>IDENTIFICATION</scope>
</reference>
<feature type="compositionally biased region" description="Basic and acidic residues" evidence="2">
    <location>
        <begin position="325"/>
        <end position="340"/>
    </location>
</feature>
<keyword evidence="3" id="KW-0472">Membrane</keyword>
<dbReference type="Pfam" id="PF06371">
    <property type="entry name" value="Drf_GBD"/>
    <property type="match status" value="1"/>
</dbReference>
<name>A0A8C7FIG7_ONCKI</name>
<evidence type="ECO:0000256" key="2">
    <source>
        <dbReference type="SAM" id="MobiDB-lite"/>
    </source>
</evidence>
<dbReference type="InterPro" id="IPR015425">
    <property type="entry name" value="FH2_Formin"/>
</dbReference>
<dbReference type="InterPro" id="IPR010473">
    <property type="entry name" value="GTPase-bd"/>
</dbReference>
<feature type="region of interest" description="Disordered" evidence="2">
    <location>
        <begin position="325"/>
        <end position="407"/>
    </location>
</feature>
<keyword evidence="3" id="KW-1133">Transmembrane helix</keyword>
<protein>
    <submittedName>
        <fullName evidence="6">Inverted formin 2</fullName>
    </submittedName>
</protein>
<dbReference type="PROSITE" id="PS51232">
    <property type="entry name" value="GBD_FH3"/>
    <property type="match status" value="1"/>
</dbReference>
<dbReference type="InterPro" id="IPR042201">
    <property type="entry name" value="FH2_Formin_sf"/>
</dbReference>
<evidence type="ECO:0000313" key="6">
    <source>
        <dbReference type="Ensembl" id="ENSOKIP00005028495.1"/>
    </source>
</evidence>
<feature type="region of interest" description="Disordered" evidence="2">
    <location>
        <begin position="858"/>
        <end position="878"/>
    </location>
</feature>